<keyword evidence="2" id="KW-0548">Nucleotidyltransferase</keyword>
<gene>
    <name evidence="2" type="ORF">CINCED_3A005479</name>
</gene>
<name>A0A5E4MA39_9HEMI</name>
<protein>
    <submittedName>
        <fullName evidence="2">Reverse transcriptase domain</fullName>
    </submittedName>
</protein>
<dbReference type="EMBL" id="CABPRJ010000479">
    <property type="protein sequence ID" value="VVC28325.1"/>
    <property type="molecule type" value="Genomic_DNA"/>
</dbReference>
<evidence type="ECO:0000313" key="3">
    <source>
        <dbReference type="Proteomes" id="UP000325440"/>
    </source>
</evidence>
<organism evidence="2 3">
    <name type="scientific">Cinara cedri</name>
    <dbReference type="NCBI Taxonomy" id="506608"/>
    <lineage>
        <taxon>Eukaryota</taxon>
        <taxon>Metazoa</taxon>
        <taxon>Ecdysozoa</taxon>
        <taxon>Arthropoda</taxon>
        <taxon>Hexapoda</taxon>
        <taxon>Insecta</taxon>
        <taxon>Pterygota</taxon>
        <taxon>Neoptera</taxon>
        <taxon>Paraneoptera</taxon>
        <taxon>Hemiptera</taxon>
        <taxon>Sternorrhyncha</taxon>
        <taxon>Aphidomorpha</taxon>
        <taxon>Aphidoidea</taxon>
        <taxon>Aphididae</taxon>
        <taxon>Lachninae</taxon>
        <taxon>Cinara</taxon>
    </lineage>
</organism>
<dbReference type="PANTHER" id="PTHR47027">
    <property type="entry name" value="REVERSE TRANSCRIPTASE DOMAIN-CONTAINING PROTEIN"/>
    <property type="match status" value="1"/>
</dbReference>
<dbReference type="InterPro" id="IPR043128">
    <property type="entry name" value="Rev_trsase/Diguanyl_cyclase"/>
</dbReference>
<sequence length="364" mass="42679">MVLKENNTIWINDICKNAIIEGNELRKKALQNPSDKSVRKYEEQRKLTNKTLRREKHLHEKKKIGEIEINRYNAKKLYEIGRKTEIDIETPKYEEIKNLIRKLKNNKDPRENSIVEELLKKGATVLVSKTRLKLIKTIWKTETIPEEWKIEIACPIFKKGNSNKTENYRGISLLDTYFKQAYDSVDREELWKALAILGIPKKYVNLIKTCYGKTLCRVRYLQGISDPLEVKSGLKQGDALSPALFNFALEKIIRDINDDRRMEISNEQVMLAYADDIMVMGETKEEVINSTFELMNASKGMGLHVYEEKIKYMFFLRRPPNIDSIQVANYKFGKVDNFKYLGVNINYKNDMHIEINDRISSRNR</sequence>
<keyword evidence="3" id="KW-1185">Reference proteome</keyword>
<dbReference type="PROSITE" id="PS50878">
    <property type="entry name" value="RT_POL"/>
    <property type="match status" value="1"/>
</dbReference>
<dbReference type="OrthoDB" id="6622538at2759"/>
<evidence type="ECO:0000313" key="2">
    <source>
        <dbReference type="EMBL" id="VVC28325.1"/>
    </source>
</evidence>
<evidence type="ECO:0000259" key="1">
    <source>
        <dbReference type="PROSITE" id="PS50878"/>
    </source>
</evidence>
<reference evidence="2 3" key="1">
    <citation type="submission" date="2019-08" db="EMBL/GenBank/DDBJ databases">
        <authorList>
            <person name="Alioto T."/>
            <person name="Alioto T."/>
            <person name="Gomez Garrido J."/>
        </authorList>
    </citation>
    <scope>NUCLEOTIDE SEQUENCE [LARGE SCALE GENOMIC DNA]</scope>
</reference>
<dbReference type="InterPro" id="IPR000477">
    <property type="entry name" value="RT_dom"/>
</dbReference>
<dbReference type="PANTHER" id="PTHR47027:SF20">
    <property type="entry name" value="REVERSE TRANSCRIPTASE-LIKE PROTEIN WITH RNA-DIRECTED DNA POLYMERASE DOMAIN"/>
    <property type="match status" value="1"/>
</dbReference>
<dbReference type="Proteomes" id="UP000325440">
    <property type="component" value="Unassembled WGS sequence"/>
</dbReference>
<dbReference type="Gene3D" id="3.30.70.270">
    <property type="match status" value="1"/>
</dbReference>
<accession>A0A5E4MA39</accession>
<dbReference type="InterPro" id="IPR043502">
    <property type="entry name" value="DNA/RNA_pol_sf"/>
</dbReference>
<dbReference type="AlphaFoldDB" id="A0A5E4MA39"/>
<dbReference type="Pfam" id="PF00078">
    <property type="entry name" value="RVT_1"/>
    <property type="match status" value="1"/>
</dbReference>
<feature type="domain" description="Reverse transcriptase" evidence="1">
    <location>
        <begin position="1"/>
        <end position="345"/>
    </location>
</feature>
<proteinExistence type="predicted"/>
<dbReference type="GO" id="GO:0003964">
    <property type="term" value="F:RNA-directed DNA polymerase activity"/>
    <property type="evidence" value="ECO:0007669"/>
    <property type="project" value="UniProtKB-KW"/>
</dbReference>
<keyword evidence="2" id="KW-0808">Transferase</keyword>
<keyword evidence="2" id="KW-0695">RNA-directed DNA polymerase</keyword>
<dbReference type="SUPFAM" id="SSF56672">
    <property type="entry name" value="DNA/RNA polymerases"/>
    <property type="match status" value="1"/>
</dbReference>